<dbReference type="Gene3D" id="3.30.70.330">
    <property type="match status" value="1"/>
</dbReference>
<proteinExistence type="predicted"/>
<reference evidence="2" key="1">
    <citation type="journal article" date="2019" name="Science">
        <title>Mutation of a bHLH transcription factor allowed almond domestication.</title>
        <authorList>
            <person name="Sanchez-Perez R."/>
            <person name="Pavan S."/>
            <person name="Mazzeo R."/>
            <person name="Moldovan C."/>
            <person name="Aiese Cigliano R."/>
            <person name="Del Cueto J."/>
            <person name="Ricciardi F."/>
            <person name="Lotti C."/>
            <person name="Ricciardi L."/>
            <person name="Dicenta F."/>
            <person name="Lopez-Marques R.L."/>
            <person name="Lindberg Moller B."/>
        </authorList>
    </citation>
    <scope>NUCLEOTIDE SEQUENCE</scope>
</reference>
<feature type="domain" description="RRM" evidence="1">
    <location>
        <begin position="3"/>
        <end position="36"/>
    </location>
</feature>
<dbReference type="InterPro" id="IPR012677">
    <property type="entry name" value="Nucleotide-bd_a/b_plait_sf"/>
</dbReference>
<dbReference type="SUPFAM" id="SSF54928">
    <property type="entry name" value="RNA-binding domain, RBD"/>
    <property type="match status" value="1"/>
</dbReference>
<organism evidence="2">
    <name type="scientific">Prunus dulcis</name>
    <name type="common">Almond</name>
    <name type="synonym">Amygdalus dulcis</name>
    <dbReference type="NCBI Taxonomy" id="3755"/>
    <lineage>
        <taxon>Eukaryota</taxon>
        <taxon>Viridiplantae</taxon>
        <taxon>Streptophyta</taxon>
        <taxon>Embryophyta</taxon>
        <taxon>Tracheophyta</taxon>
        <taxon>Spermatophyta</taxon>
        <taxon>Magnoliopsida</taxon>
        <taxon>eudicotyledons</taxon>
        <taxon>Gunneridae</taxon>
        <taxon>Pentapetalae</taxon>
        <taxon>rosids</taxon>
        <taxon>fabids</taxon>
        <taxon>Rosales</taxon>
        <taxon>Rosaceae</taxon>
        <taxon>Amygdaloideae</taxon>
        <taxon>Amygdaleae</taxon>
        <taxon>Prunus</taxon>
    </lineage>
</organism>
<protein>
    <submittedName>
        <fullName evidence="2">Cold, circadian rhythm, and rna binding 2</fullName>
    </submittedName>
</protein>
<dbReference type="InterPro" id="IPR000504">
    <property type="entry name" value="RRM_dom"/>
</dbReference>
<sequence>MLQIMKDREIGRSRCFGFVTFSNDKDMRNGIQGCQSLHLRTFDLCGCALAHVGVMDLLWFPRIYHRKNVCNVSPPPSVMVPPRFWSNKPILPKSYNESKYPTRPNS</sequence>
<dbReference type="EMBL" id="AP019302">
    <property type="protein sequence ID" value="BBH06743.1"/>
    <property type="molecule type" value="Genomic_DNA"/>
</dbReference>
<dbReference type="Pfam" id="PF00076">
    <property type="entry name" value="RRM_1"/>
    <property type="match status" value="1"/>
</dbReference>
<dbReference type="AlphaFoldDB" id="A0A4Y1RSK5"/>
<dbReference type="InterPro" id="IPR035979">
    <property type="entry name" value="RBD_domain_sf"/>
</dbReference>
<evidence type="ECO:0000313" key="2">
    <source>
        <dbReference type="EMBL" id="BBH06743.1"/>
    </source>
</evidence>
<dbReference type="GO" id="GO:0003723">
    <property type="term" value="F:RNA binding"/>
    <property type="evidence" value="ECO:0007669"/>
    <property type="project" value="InterPro"/>
</dbReference>
<name>A0A4Y1RSK5_PRUDU</name>
<evidence type="ECO:0000259" key="1">
    <source>
        <dbReference type="Pfam" id="PF00076"/>
    </source>
</evidence>
<accession>A0A4Y1RSK5</accession>
<gene>
    <name evidence="2" type="ORF">Prudu_018474</name>
</gene>